<evidence type="ECO:0000256" key="4">
    <source>
        <dbReference type="ARBA" id="ARBA00022827"/>
    </source>
</evidence>
<dbReference type="Pfam" id="PF01553">
    <property type="entry name" value="Acyltransferase"/>
    <property type="match status" value="1"/>
</dbReference>
<name>A0A367KVZ8_RHIST</name>
<dbReference type="SUPFAM" id="SSF56425">
    <property type="entry name" value="Succinate dehydrogenase/fumarate reductase flavoprotein, catalytic domain"/>
    <property type="match status" value="1"/>
</dbReference>
<comment type="catalytic activity">
    <reaction evidence="6">
        <text>succinate + NAD(+) = fumarate + NADH + H(+)</text>
        <dbReference type="Rhea" id="RHEA:18281"/>
        <dbReference type="ChEBI" id="CHEBI:15378"/>
        <dbReference type="ChEBI" id="CHEBI:29806"/>
        <dbReference type="ChEBI" id="CHEBI:30031"/>
        <dbReference type="ChEBI" id="CHEBI:57540"/>
        <dbReference type="ChEBI" id="CHEBI:57945"/>
        <dbReference type="EC" id="1.3.1.6"/>
    </reaction>
</comment>
<dbReference type="InterPro" id="IPR027477">
    <property type="entry name" value="Succ_DH/fumarate_Rdtase_cat_sf"/>
</dbReference>
<evidence type="ECO:0000256" key="5">
    <source>
        <dbReference type="ARBA" id="ARBA00023002"/>
    </source>
</evidence>
<dbReference type="STRING" id="4846.A0A367KVZ8"/>
<dbReference type="InterPro" id="IPR050315">
    <property type="entry name" value="FAD-oxidoreductase_2"/>
</dbReference>
<keyword evidence="11" id="KW-1185">Reference proteome</keyword>
<keyword evidence="5" id="KW-0560">Oxidoreductase</keyword>
<dbReference type="GO" id="GO:0010181">
    <property type="term" value="F:FMN binding"/>
    <property type="evidence" value="ECO:0007669"/>
    <property type="project" value="InterPro"/>
</dbReference>
<dbReference type="EC" id="1.3.1.6" evidence="7"/>
<dbReference type="FunFam" id="3.90.700.10:FF:000007">
    <property type="entry name" value="NADH-dependent fumarate reductase"/>
    <property type="match status" value="1"/>
</dbReference>
<comment type="similarity">
    <text evidence="2">Belongs to the FAD-dependent oxidoreductase 2 family. FRD/SDH subfamily.</text>
</comment>
<dbReference type="InterPro" id="IPR032098">
    <property type="entry name" value="Acyltransf_C"/>
</dbReference>
<keyword evidence="4" id="KW-0274">FAD</keyword>
<accession>A0A367KVZ8</accession>
<dbReference type="InterPro" id="IPR002123">
    <property type="entry name" value="Plipid/glycerol_acylTrfase"/>
</dbReference>
<evidence type="ECO:0000256" key="3">
    <source>
        <dbReference type="ARBA" id="ARBA00022630"/>
    </source>
</evidence>
<evidence type="ECO:0000259" key="9">
    <source>
        <dbReference type="SMART" id="SM00563"/>
    </source>
</evidence>
<dbReference type="InterPro" id="IPR010960">
    <property type="entry name" value="Flavocytochrome_c"/>
</dbReference>
<organism evidence="10 11">
    <name type="scientific">Rhizopus stolonifer</name>
    <name type="common">Rhizopus nigricans</name>
    <dbReference type="NCBI Taxonomy" id="4846"/>
    <lineage>
        <taxon>Eukaryota</taxon>
        <taxon>Fungi</taxon>
        <taxon>Fungi incertae sedis</taxon>
        <taxon>Mucoromycota</taxon>
        <taxon>Mucoromycotina</taxon>
        <taxon>Mucoromycetes</taxon>
        <taxon>Mucorales</taxon>
        <taxon>Mucorineae</taxon>
        <taxon>Rhizopodaceae</taxon>
        <taxon>Rhizopus</taxon>
    </lineage>
</organism>
<dbReference type="InterPro" id="IPR003953">
    <property type="entry name" value="FAD-dep_OxRdtase_2_FAD-bd"/>
</dbReference>
<dbReference type="PANTHER" id="PTHR43400:SF7">
    <property type="entry name" value="FAD-DEPENDENT OXIDOREDUCTASE 2 FAD BINDING DOMAIN-CONTAINING PROTEIN"/>
    <property type="match status" value="1"/>
</dbReference>
<comment type="cofactor">
    <cofactor evidence="1">
        <name>FAD</name>
        <dbReference type="ChEBI" id="CHEBI:57692"/>
    </cofactor>
</comment>
<evidence type="ECO:0000313" key="10">
    <source>
        <dbReference type="EMBL" id="RCI06334.1"/>
    </source>
</evidence>
<dbReference type="SMART" id="SM00563">
    <property type="entry name" value="PlsC"/>
    <property type="match status" value="1"/>
</dbReference>
<evidence type="ECO:0000256" key="7">
    <source>
        <dbReference type="ARBA" id="ARBA00067004"/>
    </source>
</evidence>
<proteinExistence type="inferred from homology"/>
<dbReference type="Proteomes" id="UP000253551">
    <property type="component" value="Unassembled WGS sequence"/>
</dbReference>
<protein>
    <recommendedName>
        <fullName evidence="7">fumarate reductase (NADH)</fullName>
        <ecNumber evidence="7">1.3.1.6</ecNumber>
    </recommendedName>
    <alternativeName>
        <fullName evidence="8">NADH-dependent fumarate reductase</fullName>
    </alternativeName>
</protein>
<dbReference type="EMBL" id="PJQM01000177">
    <property type="protein sequence ID" value="RCI06334.1"/>
    <property type="molecule type" value="Genomic_DNA"/>
</dbReference>
<evidence type="ECO:0000256" key="1">
    <source>
        <dbReference type="ARBA" id="ARBA00001974"/>
    </source>
</evidence>
<keyword evidence="3" id="KW-0285">Flavoprotein</keyword>
<dbReference type="SUPFAM" id="SSF69593">
    <property type="entry name" value="Glycerol-3-phosphate (1)-acyltransferase"/>
    <property type="match status" value="1"/>
</dbReference>
<feature type="domain" description="Phospholipid/glycerol acyltransferase" evidence="9">
    <location>
        <begin position="70"/>
        <end position="192"/>
    </location>
</feature>
<dbReference type="SUPFAM" id="SSF51905">
    <property type="entry name" value="FAD/NAD(P)-binding domain"/>
    <property type="match status" value="1"/>
</dbReference>
<dbReference type="CDD" id="cd07990">
    <property type="entry name" value="LPLAT_LCLAT1-like"/>
    <property type="match status" value="1"/>
</dbReference>
<dbReference type="InterPro" id="IPR036188">
    <property type="entry name" value="FAD/NAD-bd_sf"/>
</dbReference>
<dbReference type="GO" id="GO:0016156">
    <property type="term" value="F:fumarate reductase (NADH) activity"/>
    <property type="evidence" value="ECO:0007669"/>
    <property type="project" value="UniProtKB-EC"/>
</dbReference>
<reference evidence="10 11" key="1">
    <citation type="journal article" date="2018" name="G3 (Bethesda)">
        <title>Phylogenetic and Phylogenomic Definition of Rhizopus Species.</title>
        <authorList>
            <person name="Gryganskyi A.P."/>
            <person name="Golan J."/>
            <person name="Dolatabadi S."/>
            <person name="Mondo S."/>
            <person name="Robb S."/>
            <person name="Idnurm A."/>
            <person name="Muszewska A."/>
            <person name="Steczkiewicz K."/>
            <person name="Masonjones S."/>
            <person name="Liao H.L."/>
            <person name="Gajdeczka M.T."/>
            <person name="Anike F."/>
            <person name="Vuek A."/>
            <person name="Anishchenko I.M."/>
            <person name="Voigt K."/>
            <person name="de Hoog G.S."/>
            <person name="Smith M.E."/>
            <person name="Heitman J."/>
            <person name="Vilgalys R."/>
            <person name="Stajich J.E."/>
        </authorList>
    </citation>
    <scope>NUCLEOTIDE SEQUENCE [LARGE SCALE GENOMIC DNA]</scope>
    <source>
        <strain evidence="10 11">LSU 92-RS-03</strain>
    </source>
</reference>
<dbReference type="Pfam" id="PF16076">
    <property type="entry name" value="Acyltransf_C"/>
    <property type="match status" value="1"/>
</dbReference>
<dbReference type="OrthoDB" id="10252157at2759"/>
<dbReference type="PANTHER" id="PTHR43400">
    <property type="entry name" value="FUMARATE REDUCTASE"/>
    <property type="match status" value="1"/>
</dbReference>
<dbReference type="Pfam" id="PF00890">
    <property type="entry name" value="FAD_binding_2"/>
    <property type="match status" value="1"/>
</dbReference>
<dbReference type="AlphaFoldDB" id="A0A367KVZ8"/>
<evidence type="ECO:0000256" key="2">
    <source>
        <dbReference type="ARBA" id="ARBA00008040"/>
    </source>
</evidence>
<evidence type="ECO:0000256" key="8">
    <source>
        <dbReference type="ARBA" id="ARBA00077246"/>
    </source>
</evidence>
<evidence type="ECO:0000313" key="11">
    <source>
        <dbReference type="Proteomes" id="UP000253551"/>
    </source>
</evidence>
<evidence type="ECO:0000256" key="6">
    <source>
        <dbReference type="ARBA" id="ARBA00050832"/>
    </source>
</evidence>
<dbReference type="Gene3D" id="3.90.700.10">
    <property type="entry name" value="Succinate dehydrogenase/fumarate reductase flavoprotein, catalytic domain"/>
    <property type="match status" value="1"/>
</dbReference>
<gene>
    <name evidence="10" type="ORF">CU098_012672</name>
</gene>
<dbReference type="NCBIfam" id="TIGR01813">
    <property type="entry name" value="flavo_cyto_c"/>
    <property type="match status" value="1"/>
</dbReference>
<dbReference type="Gene3D" id="3.50.50.60">
    <property type="entry name" value="FAD/NAD(P)-binding domain"/>
    <property type="match status" value="1"/>
</dbReference>
<sequence>MLNSISSLAGTLNAIQITSFILRPFSERLLVKINSKLVGATWKAMQYFFERRKKARITFSGDNLPQSESALVLCNHQSWSDIYLIHSVANRRSMLDNCKYFVKDSIKYLPFFGWGMWLAGFIFVKRAWTKDQKKIQSTFSTIKRLQTPAWIINYVEGSRITPKKLYESQNFARERNYKVLDHLLLPRTKGFVCCVNEFRGSHIKYVYDFTIAYRHRTQLKQFHQAPSMVRIHIRSLWPEYEFHVHCRRFAIEDLPEDENELGEWLRERWAEKDAILATLKRDWTNGLDKRIMWKESSWFYMSSSDQQFKVVVVVGGGLAGLSAAIEAHHQGNTKVILVEKEKNIGGNSMKATSGINAIESTTNDSREAFIQDTLMSGAGISQQDLVSKLVDESQDALKWLVEQSLDANGQPTLDLSVVSRCGGHSHGRTHRCPPLNGRPVPVGWKLVDTLKKKFLSLENHIEVLTQTRVSQLLMDNQSVFGVQVINEEGKKETIKADAIVLTSGGFGGQTGERLPDGNQTLLSEFAPQLIKTATTNGPWASGDGVRIGLSVGAGMRDMDQVQVHPTGFIDPNDPTASTKFLAPEALRAYGGVLLNGDGKRFTDELTLRDRVTAAIYHQSSTIYHKKNSWMSKVIPKKDNERYAAAYMILTDEAVDNFGASTLGFYASKGFFKQVEGTRQLAELVDVDEVELISEFKTYDEYVGQEKQDITGKTVFPCPLLNAKTYWVALITPAVHYTMGGLMINTDAAILKQDERTLIPGLYGAGEVTGGVHGHNRLAGNSLLECVVFGRTAGRNAALYAQQD</sequence>
<dbReference type="GO" id="GO:0016746">
    <property type="term" value="F:acyltransferase activity"/>
    <property type="evidence" value="ECO:0007669"/>
    <property type="project" value="InterPro"/>
</dbReference>
<comment type="caution">
    <text evidence="10">The sequence shown here is derived from an EMBL/GenBank/DDBJ whole genome shotgun (WGS) entry which is preliminary data.</text>
</comment>